<sequence length="83" mass="9523">MMRHITCLTLTCVIPSQVLSLYCGMEYDTSETKHSRPHVMALFHLSARYAHTLYTWYTCIPLFPPMSHLSIPESSSRKQGATF</sequence>
<dbReference type="EMBL" id="KV875095">
    <property type="protein sequence ID" value="OIW32434.1"/>
    <property type="molecule type" value="Genomic_DNA"/>
</dbReference>
<proteinExistence type="predicted"/>
<keyword evidence="3" id="KW-1185">Reference proteome</keyword>
<organism evidence="2 3">
    <name type="scientific">Coniochaeta ligniaria NRRL 30616</name>
    <dbReference type="NCBI Taxonomy" id="1408157"/>
    <lineage>
        <taxon>Eukaryota</taxon>
        <taxon>Fungi</taxon>
        <taxon>Dikarya</taxon>
        <taxon>Ascomycota</taxon>
        <taxon>Pezizomycotina</taxon>
        <taxon>Sordariomycetes</taxon>
        <taxon>Sordariomycetidae</taxon>
        <taxon>Coniochaetales</taxon>
        <taxon>Coniochaetaceae</taxon>
        <taxon>Coniochaeta</taxon>
    </lineage>
</organism>
<feature type="signal peptide" evidence="1">
    <location>
        <begin position="1"/>
        <end position="20"/>
    </location>
</feature>
<dbReference type="AlphaFoldDB" id="A0A1J7JXB4"/>
<evidence type="ECO:0008006" key="4">
    <source>
        <dbReference type="Google" id="ProtNLM"/>
    </source>
</evidence>
<dbReference type="Proteomes" id="UP000182658">
    <property type="component" value="Unassembled WGS sequence"/>
</dbReference>
<name>A0A1J7JXB4_9PEZI</name>
<dbReference type="InParanoid" id="A0A1J7JXB4"/>
<accession>A0A1J7JXB4</accession>
<evidence type="ECO:0000256" key="1">
    <source>
        <dbReference type="SAM" id="SignalP"/>
    </source>
</evidence>
<keyword evidence="1" id="KW-0732">Signal</keyword>
<evidence type="ECO:0000313" key="3">
    <source>
        <dbReference type="Proteomes" id="UP000182658"/>
    </source>
</evidence>
<protein>
    <recommendedName>
        <fullName evidence="4">Secreted protein</fullName>
    </recommendedName>
</protein>
<gene>
    <name evidence="2" type="ORF">CONLIGDRAFT_269892</name>
</gene>
<reference evidence="2 3" key="1">
    <citation type="submission" date="2016-10" db="EMBL/GenBank/DDBJ databases">
        <title>Draft genome sequence of Coniochaeta ligniaria NRRL30616, a lignocellulolytic fungus for bioabatement of inhibitors in plant biomass hydrolysates.</title>
        <authorList>
            <consortium name="DOE Joint Genome Institute"/>
            <person name="Jimenez D.J."/>
            <person name="Hector R.E."/>
            <person name="Riley R."/>
            <person name="Sun H."/>
            <person name="Grigoriev I.V."/>
            <person name="Van Elsas J.D."/>
            <person name="Nichols N.N."/>
        </authorList>
    </citation>
    <scope>NUCLEOTIDE SEQUENCE [LARGE SCALE GENOMIC DNA]</scope>
    <source>
        <strain evidence="2 3">NRRL 30616</strain>
    </source>
</reference>
<feature type="chain" id="PRO_5012995577" description="Secreted protein" evidence="1">
    <location>
        <begin position="21"/>
        <end position="83"/>
    </location>
</feature>
<evidence type="ECO:0000313" key="2">
    <source>
        <dbReference type="EMBL" id="OIW32434.1"/>
    </source>
</evidence>